<dbReference type="STRING" id="1314674.A0A0D7BUS4"/>
<dbReference type="PANTHER" id="PTHR15633">
    <property type="entry name" value="NUCLEOLAR PROTEIN 11"/>
    <property type="match status" value="1"/>
</dbReference>
<dbReference type="OrthoDB" id="4349954at2759"/>
<sequence length="727" mass="77893">MSGPASIQEPFVLQSYAFSKESAKSKAPLLAYPTSSRTNTEGYVTVAAQGDGVHILDVSSLHPIISHTLGPSTSFACAPVTHCDGDIFTTYAAIAASSEVGKSEKGKTVWCWKDKLSGDAVEPKKTVTLPEPIHGLYLHSDTVVALSTSGSLAILGPERNILHSDTTPSGWTVLKAFWVAADPTFTVTPALVVVETSKDASRIRVVGFPQDGSVNALGETSLTLKPSDVRDVSCSQSGVVSLLASDATWHAFQLKLSSASTSASPDSLVLQPLGQPLQLATSLASATPAILALRASFVLLTTPSPKHSTTYLIWDVRFGVVVASHTLESSNVSAITPVSSIMGNSALLISSDAKAKKANVLVAHCTLPAASTIAGAMGKVGATHVWLKSAEDAVTVQPDDSKTRVLAAMSTAMEQKRPQSATQAFTEWEKQAKQETDGKITYGYSFVKDVLVTSLQPTKPANFPYSSDVVRHLIQAGVVSSSMLDSNLLTVLRLRNDWTSISLALKHVSDIQELEVVDCLRQVLKFHSADAMQVDTPSEIPSVSGFLSACVQYPTSPAPLRMAIRRCLPDVVDIVRVLEVINQWLGQWAGREVPLLPGQGAVKKNEKGVLVVDVQKGKASRDLPSVNEITTFLQAIMDSSLLNLLQHPPAHKVLRLISSRVDVEIGFVDQVQPLRGALEPFVEAQRRAIRLAEEGKEPVVDAKRRTKAMHEKNEGSIGAYRVEKLVL</sequence>
<evidence type="ECO:0000313" key="2">
    <source>
        <dbReference type="Proteomes" id="UP000054007"/>
    </source>
</evidence>
<name>A0A0D7BUS4_9AGAR</name>
<dbReference type="GO" id="GO:0003723">
    <property type="term" value="F:RNA binding"/>
    <property type="evidence" value="ECO:0007669"/>
    <property type="project" value="TreeGrafter"/>
</dbReference>
<evidence type="ECO:0000313" key="1">
    <source>
        <dbReference type="EMBL" id="KIY74000.1"/>
    </source>
</evidence>
<dbReference type="GO" id="GO:0005730">
    <property type="term" value="C:nucleolus"/>
    <property type="evidence" value="ECO:0007669"/>
    <property type="project" value="TreeGrafter"/>
</dbReference>
<dbReference type="InterPro" id="IPR042859">
    <property type="entry name" value="NOL11"/>
</dbReference>
<organism evidence="1 2">
    <name type="scientific">Cylindrobasidium torrendii FP15055 ss-10</name>
    <dbReference type="NCBI Taxonomy" id="1314674"/>
    <lineage>
        <taxon>Eukaryota</taxon>
        <taxon>Fungi</taxon>
        <taxon>Dikarya</taxon>
        <taxon>Basidiomycota</taxon>
        <taxon>Agaricomycotina</taxon>
        <taxon>Agaricomycetes</taxon>
        <taxon>Agaricomycetidae</taxon>
        <taxon>Agaricales</taxon>
        <taxon>Marasmiineae</taxon>
        <taxon>Physalacriaceae</taxon>
        <taxon>Cylindrobasidium</taxon>
    </lineage>
</organism>
<dbReference type="GO" id="GO:0030490">
    <property type="term" value="P:maturation of SSU-rRNA"/>
    <property type="evidence" value="ECO:0007669"/>
    <property type="project" value="InterPro"/>
</dbReference>
<reference evidence="1 2" key="1">
    <citation type="journal article" date="2015" name="Fungal Genet. Biol.">
        <title>Evolution of novel wood decay mechanisms in Agaricales revealed by the genome sequences of Fistulina hepatica and Cylindrobasidium torrendii.</title>
        <authorList>
            <person name="Floudas D."/>
            <person name="Held B.W."/>
            <person name="Riley R."/>
            <person name="Nagy L.G."/>
            <person name="Koehler G."/>
            <person name="Ransdell A.S."/>
            <person name="Younus H."/>
            <person name="Chow J."/>
            <person name="Chiniquy J."/>
            <person name="Lipzen A."/>
            <person name="Tritt A."/>
            <person name="Sun H."/>
            <person name="Haridas S."/>
            <person name="LaButti K."/>
            <person name="Ohm R.A."/>
            <person name="Kues U."/>
            <person name="Blanchette R.A."/>
            <person name="Grigoriev I.V."/>
            <person name="Minto R.E."/>
            <person name="Hibbett D.S."/>
        </authorList>
    </citation>
    <scope>NUCLEOTIDE SEQUENCE [LARGE SCALE GENOMIC DNA]</scope>
    <source>
        <strain evidence="1 2">FP15055 ss-10</strain>
    </source>
</reference>
<proteinExistence type="predicted"/>
<keyword evidence="2" id="KW-1185">Reference proteome</keyword>
<dbReference type="Proteomes" id="UP000054007">
    <property type="component" value="Unassembled WGS sequence"/>
</dbReference>
<dbReference type="PANTHER" id="PTHR15633:SF2">
    <property type="entry name" value="NUCLEOLAR PROTEIN 11"/>
    <property type="match status" value="1"/>
</dbReference>
<dbReference type="AlphaFoldDB" id="A0A0D7BUS4"/>
<protein>
    <submittedName>
        <fullName evidence="1">Uncharacterized protein</fullName>
    </submittedName>
</protein>
<accession>A0A0D7BUS4</accession>
<gene>
    <name evidence="1" type="ORF">CYLTODRAFT_416645</name>
</gene>
<dbReference type="EMBL" id="KN880433">
    <property type="protein sequence ID" value="KIY74000.1"/>
    <property type="molecule type" value="Genomic_DNA"/>
</dbReference>